<evidence type="ECO:0000256" key="5">
    <source>
        <dbReference type="ARBA" id="ARBA00022679"/>
    </source>
</evidence>
<comment type="catalytic activity">
    <reaction evidence="14">
        <text>glyoxylate + acetyl-CoA + H2O = (S)-malate + CoA + H(+)</text>
        <dbReference type="Rhea" id="RHEA:18181"/>
        <dbReference type="ChEBI" id="CHEBI:15377"/>
        <dbReference type="ChEBI" id="CHEBI:15378"/>
        <dbReference type="ChEBI" id="CHEBI:15589"/>
        <dbReference type="ChEBI" id="CHEBI:36655"/>
        <dbReference type="ChEBI" id="CHEBI:57287"/>
        <dbReference type="ChEBI" id="CHEBI:57288"/>
        <dbReference type="EC" id="2.3.3.9"/>
    </reaction>
</comment>
<comment type="subcellular location">
    <subcellularLocation>
        <location evidence="1">Nucleus</location>
    </subcellularLocation>
</comment>
<dbReference type="KEGG" id="aplc:110984103"/>
<dbReference type="FunFam" id="3.30.160.60:FF:002343">
    <property type="entry name" value="Zinc finger protein 33A"/>
    <property type="match status" value="1"/>
</dbReference>
<dbReference type="InterPro" id="IPR044856">
    <property type="entry name" value="Malate_synth_C_sf"/>
</dbReference>
<dbReference type="Pfam" id="PF01274">
    <property type="entry name" value="MS_TIM-barrel"/>
    <property type="match status" value="1"/>
</dbReference>
<keyword evidence="3" id="KW-0329">Glyoxylate bypass</keyword>
<dbReference type="InterPro" id="IPR006252">
    <property type="entry name" value="Malate_synthA"/>
</dbReference>
<evidence type="ECO:0000256" key="6">
    <source>
        <dbReference type="ARBA" id="ARBA00022723"/>
    </source>
</evidence>
<dbReference type="GO" id="GO:0004474">
    <property type="term" value="F:malate synthase activity"/>
    <property type="evidence" value="ECO:0007669"/>
    <property type="project" value="UniProtKB-EC"/>
</dbReference>
<evidence type="ECO:0000256" key="8">
    <source>
        <dbReference type="ARBA" id="ARBA00022771"/>
    </source>
</evidence>
<proteinExistence type="predicted"/>
<dbReference type="Pfam" id="PF00096">
    <property type="entry name" value="zf-C2H2"/>
    <property type="match status" value="7"/>
</dbReference>
<keyword evidence="10" id="KW-0805">Transcription regulation</keyword>
<keyword evidence="12" id="KW-0804">Transcription</keyword>
<dbReference type="GO" id="GO:0008270">
    <property type="term" value="F:zinc ion binding"/>
    <property type="evidence" value="ECO:0007669"/>
    <property type="project" value="UniProtKB-KW"/>
</dbReference>
<keyword evidence="9" id="KW-0862">Zinc</keyword>
<dbReference type="Pfam" id="PF20656">
    <property type="entry name" value="MS_N"/>
    <property type="match status" value="1"/>
</dbReference>
<evidence type="ECO:0000256" key="1">
    <source>
        <dbReference type="ARBA" id="ARBA00004123"/>
    </source>
</evidence>
<keyword evidence="7" id="KW-0677">Repeat</keyword>
<organism evidence="19 20">
    <name type="scientific">Acanthaster planci</name>
    <name type="common">Crown-of-thorns starfish</name>
    <dbReference type="NCBI Taxonomy" id="133434"/>
    <lineage>
        <taxon>Eukaryota</taxon>
        <taxon>Metazoa</taxon>
        <taxon>Echinodermata</taxon>
        <taxon>Eleutherozoa</taxon>
        <taxon>Asterozoa</taxon>
        <taxon>Asteroidea</taxon>
        <taxon>Valvatacea</taxon>
        <taxon>Valvatida</taxon>
        <taxon>Acanthasteridae</taxon>
        <taxon>Acanthaster</taxon>
    </lineage>
</organism>
<dbReference type="RefSeq" id="XP_022099618.1">
    <property type="nucleotide sequence ID" value="XM_022243926.1"/>
</dbReference>
<dbReference type="Gene3D" id="1.20.1220.12">
    <property type="entry name" value="Malate synthase, domain III"/>
    <property type="match status" value="1"/>
</dbReference>
<dbReference type="GO" id="GO:0003677">
    <property type="term" value="F:DNA binding"/>
    <property type="evidence" value="ECO:0007669"/>
    <property type="project" value="UniProtKB-KW"/>
</dbReference>
<dbReference type="FunFam" id="3.30.160.60:FF:001004">
    <property type="entry name" value="Zinc finger protein 426"/>
    <property type="match status" value="1"/>
</dbReference>
<dbReference type="GeneID" id="110984103"/>
<dbReference type="FunFam" id="1.20.1220.12:FF:000001">
    <property type="entry name" value="Malate synthase"/>
    <property type="match status" value="1"/>
</dbReference>
<dbReference type="GO" id="GO:0006097">
    <property type="term" value="P:glyoxylate cycle"/>
    <property type="evidence" value="ECO:0007669"/>
    <property type="project" value="UniProtKB-KW"/>
</dbReference>
<dbReference type="AlphaFoldDB" id="A0A8B7Z1Y2"/>
<evidence type="ECO:0000256" key="16">
    <source>
        <dbReference type="PROSITE-ProRule" id="PRU00042"/>
    </source>
</evidence>
<feature type="domain" description="C2H2-type" evidence="18">
    <location>
        <begin position="452"/>
        <end position="480"/>
    </location>
</feature>
<sequence length="1228" mass="138869">MEPGQETQETPSSVESVVNPSSIAYTVEIHLVEEDYACTNQPNVADQHLAMVGDEETQEQPTVVPIEVISEGRDDMGVQPETMTTEQIEPNMMVTFTESDPPTNIHHLTVSSDMMAYLPEPGLPPTEDAAGKPHHQIIMTQHPTSGDLTEVKLVDSMPADSSQDMSVLLVQPNEQESKPTEDAADSQQGVETIKEMEIASAVEALEALTGLATTFNAWAQQNPQALEESGHPTSGKPHKSEKHKSGKHKSKKHKSGKHKKRSSHYKEAKSSIDTGIDQITSSEDGYKCKTCGKIFGTRLKLRNHMISHSDKRPHVCLVCGSAFKRARYLQIHKKSHFSDKLFACTYCQKTYFERKRLRSHMKCHINPLKCEVCGKTYGDKRGLEIHFRTHTNEKPFLCRICGRGFTSKAGVNKHERSHSGLKPYVCKTCGKAYTQPTNLSDHERTHINDKTFACTSCSKVFLARSSLRRHRIKNHPGEEPNVGKLEPLHQRMHVIKRVNLKDDKWHYKYSCATCDKKFKKEKYLKKHSKIHSAGTKGCSYCNKSFRDKRDLQNHERRHTGEKPYKCSKCGKAFVSSSAMLRHEKCHLGLKPYVCTTCGKAFTRTTGLRDHELIHKGKNKRFPCHDCDKIFASRSALRSHGRLKHQFVEIVDAPMATMEVPVETDEGDAVSYIKLMFTEKESFQREVFLVMEVHISCPPTGLEEAYNTLLTPGALAFIGDIAAEFDSRVEQMLNDRILKKAHLDQSRSLPDFSPETSGIRTGSWKVDPVPRRLKNRHVDLGDVSPANTGHFVQALQSSAQGIQTDFDDGHCPTWQTQLQGMYNIYQAVHGKLYADMPSIDNLPVLMLRPRAWNMVEHNMLVKGKEVPGPIFDFGLLMFHTSKILCAKESGPYFYLSKLEGYKEARLWKDIFAFVEEKLGLRTGTIKATVLIENVFAAFEMHEILHELRYHSAGLNCGIWDYSASFINKLGNRPEFVLPDRSKYVNMQRHFLNSYMTLTIQTCHGRGCHATGGMSATLLPAMQGAEYDKLMDLACRAKLAEIKAGVDGFMVYDIRLVKPMQQLFEMYAPSANQHAVLRPDVNVTKEDLLLMPSGGVTFGGLKHNIAVAVLFIESWLKGQGHFYYKGAIEDSATAEISRSQVWQWIHHRARLEDNNELITYTLVNDLCSRFVDAQMQDNPKYGTTEQSKCLLVAADIFRQLITETVFPEFLTTYLSLENRFRTSAWHDAKF</sequence>
<evidence type="ECO:0000256" key="15">
    <source>
        <dbReference type="PIRSR" id="PIRSR601465-50"/>
    </source>
</evidence>
<reference evidence="20" key="1">
    <citation type="submission" date="2025-08" db="UniProtKB">
        <authorList>
            <consortium name="RefSeq"/>
        </authorList>
    </citation>
    <scope>IDENTIFICATION</scope>
</reference>
<dbReference type="FunFam" id="3.20.20.360:FF:000001">
    <property type="entry name" value="Malate synthase"/>
    <property type="match status" value="1"/>
</dbReference>
<dbReference type="SUPFAM" id="SSF51645">
    <property type="entry name" value="Malate synthase G"/>
    <property type="match status" value="1"/>
</dbReference>
<dbReference type="InterPro" id="IPR036236">
    <property type="entry name" value="Znf_C2H2_sf"/>
</dbReference>
<evidence type="ECO:0000259" key="18">
    <source>
        <dbReference type="PROSITE" id="PS50157"/>
    </source>
</evidence>
<evidence type="ECO:0000256" key="3">
    <source>
        <dbReference type="ARBA" id="ARBA00022435"/>
    </source>
</evidence>
<dbReference type="PANTHER" id="PTHR42902">
    <property type="entry name" value="MALATE SYNTHASE"/>
    <property type="match status" value="1"/>
</dbReference>
<dbReference type="InterPro" id="IPR048356">
    <property type="entry name" value="MS_N"/>
</dbReference>
<feature type="active site" description="Proton donor" evidence="15">
    <location>
        <position position="1128"/>
    </location>
</feature>
<feature type="domain" description="C2H2-type" evidence="18">
    <location>
        <begin position="368"/>
        <end position="395"/>
    </location>
</feature>
<dbReference type="EC" id="2.3.3.9" evidence="2"/>
<dbReference type="PROSITE" id="PS50157">
    <property type="entry name" value="ZINC_FINGER_C2H2_2"/>
    <property type="match status" value="12"/>
</dbReference>
<feature type="domain" description="C2H2-type" evidence="18">
    <location>
        <begin position="536"/>
        <end position="563"/>
    </location>
</feature>
<dbReference type="Gene3D" id="3.30.160.60">
    <property type="entry name" value="Classic Zinc Finger"/>
    <property type="match status" value="9"/>
</dbReference>
<keyword evidence="11" id="KW-0238">DNA-binding</keyword>
<feature type="compositionally biased region" description="Basic residues" evidence="17">
    <location>
        <begin position="236"/>
        <end position="263"/>
    </location>
</feature>
<feature type="domain" description="C2H2-type" evidence="18">
    <location>
        <begin position="509"/>
        <end position="536"/>
    </location>
</feature>
<feature type="domain" description="C2H2-type" evidence="18">
    <location>
        <begin position="592"/>
        <end position="619"/>
    </location>
</feature>
<evidence type="ECO:0000256" key="11">
    <source>
        <dbReference type="ARBA" id="ARBA00023125"/>
    </source>
</evidence>
<dbReference type="SMART" id="SM00355">
    <property type="entry name" value="ZnF_C2H2"/>
    <property type="match status" value="12"/>
</dbReference>
<evidence type="ECO:0000256" key="4">
    <source>
        <dbReference type="ARBA" id="ARBA00022532"/>
    </source>
</evidence>
<evidence type="ECO:0000256" key="14">
    <source>
        <dbReference type="ARBA" id="ARBA00047918"/>
    </source>
</evidence>
<dbReference type="InterPro" id="IPR001465">
    <property type="entry name" value="Malate_synthase_TIM"/>
</dbReference>
<evidence type="ECO:0000256" key="13">
    <source>
        <dbReference type="ARBA" id="ARBA00023242"/>
    </source>
</evidence>
<feature type="domain" description="C2H2-type" evidence="18">
    <location>
        <begin position="314"/>
        <end position="341"/>
    </location>
</feature>
<dbReference type="PANTHER" id="PTHR42902:SF2">
    <property type="entry name" value="MALATE SYNTHASE"/>
    <property type="match status" value="1"/>
</dbReference>
<feature type="domain" description="C2H2-type" evidence="18">
    <location>
        <begin position="286"/>
        <end position="313"/>
    </location>
</feature>
<dbReference type="InterPro" id="IPR013087">
    <property type="entry name" value="Znf_C2H2_type"/>
</dbReference>
<feature type="region of interest" description="Disordered" evidence="17">
    <location>
        <begin position="223"/>
        <end position="271"/>
    </location>
</feature>
<dbReference type="GO" id="GO:0005634">
    <property type="term" value="C:nucleus"/>
    <property type="evidence" value="ECO:0007669"/>
    <property type="project" value="UniProtKB-SubCell"/>
</dbReference>
<dbReference type="InterPro" id="IPR048355">
    <property type="entry name" value="MS_C"/>
</dbReference>
<dbReference type="FunFam" id="3.30.160.60:FF:000339">
    <property type="entry name" value="zinc finger protein 300"/>
    <property type="match status" value="1"/>
</dbReference>
<dbReference type="PROSITE" id="PS00028">
    <property type="entry name" value="ZINC_FINGER_C2H2_1"/>
    <property type="match status" value="11"/>
</dbReference>
<protein>
    <recommendedName>
        <fullName evidence="2">malate synthase</fullName>
        <ecNumber evidence="2">2.3.3.9</ecNumber>
    </recommendedName>
</protein>
<dbReference type="Pfam" id="PF20659">
    <property type="entry name" value="MS_C"/>
    <property type="match status" value="1"/>
</dbReference>
<dbReference type="GO" id="GO:0006099">
    <property type="term" value="P:tricarboxylic acid cycle"/>
    <property type="evidence" value="ECO:0007669"/>
    <property type="project" value="UniProtKB-KW"/>
</dbReference>
<dbReference type="OrthoDB" id="4078635at2759"/>
<gene>
    <name evidence="20" type="primary">LOC110984103</name>
</gene>
<keyword evidence="13" id="KW-0539">Nucleus</keyword>
<dbReference type="GO" id="GO:0005737">
    <property type="term" value="C:cytoplasm"/>
    <property type="evidence" value="ECO:0007669"/>
    <property type="project" value="TreeGrafter"/>
</dbReference>
<name>A0A8B7Z1Y2_ACAPL</name>
<feature type="domain" description="C2H2-type" evidence="18">
    <location>
        <begin position="424"/>
        <end position="451"/>
    </location>
</feature>
<dbReference type="Gene3D" id="3.20.20.360">
    <property type="entry name" value="Malate synthase, domain 3"/>
    <property type="match status" value="1"/>
</dbReference>
<dbReference type="InterPro" id="IPR011076">
    <property type="entry name" value="Malate_synth_sf"/>
</dbReference>
<evidence type="ECO:0000313" key="19">
    <source>
        <dbReference type="Proteomes" id="UP000694845"/>
    </source>
</evidence>
<keyword evidence="8 16" id="KW-0863">Zinc-finger</keyword>
<accession>A0A8B7Z1Y2</accession>
<evidence type="ECO:0000256" key="2">
    <source>
        <dbReference type="ARBA" id="ARBA00012636"/>
    </source>
</evidence>
<keyword evidence="19" id="KW-1185">Reference proteome</keyword>
<feature type="domain" description="C2H2-type" evidence="18">
    <location>
        <begin position="621"/>
        <end position="644"/>
    </location>
</feature>
<dbReference type="FunFam" id="3.30.160.60:FF:000495">
    <property type="entry name" value="zinc finger protein 668"/>
    <property type="match status" value="1"/>
</dbReference>
<keyword evidence="6" id="KW-0479">Metal-binding</keyword>
<feature type="domain" description="C2H2-type" evidence="18">
    <location>
        <begin position="342"/>
        <end position="369"/>
    </location>
</feature>
<evidence type="ECO:0000256" key="17">
    <source>
        <dbReference type="SAM" id="MobiDB-lite"/>
    </source>
</evidence>
<feature type="domain" description="C2H2-type" evidence="18">
    <location>
        <begin position="396"/>
        <end position="423"/>
    </location>
</feature>
<dbReference type="InterPro" id="IPR046363">
    <property type="entry name" value="MS_N_TIM-barrel_dom"/>
</dbReference>
<dbReference type="SUPFAM" id="SSF57667">
    <property type="entry name" value="beta-beta-alpha zinc fingers"/>
    <property type="match status" value="7"/>
</dbReference>
<keyword evidence="5" id="KW-0808">Transferase</keyword>
<feature type="active site" description="Proton acceptor" evidence="15">
    <location>
        <position position="847"/>
    </location>
</feature>
<evidence type="ECO:0000256" key="12">
    <source>
        <dbReference type="ARBA" id="ARBA00023163"/>
    </source>
</evidence>
<evidence type="ECO:0000256" key="9">
    <source>
        <dbReference type="ARBA" id="ARBA00022833"/>
    </source>
</evidence>
<keyword evidence="4" id="KW-0816">Tricarboxylic acid cycle</keyword>
<evidence type="ECO:0000313" key="20">
    <source>
        <dbReference type="RefSeq" id="XP_022099618.1"/>
    </source>
</evidence>
<feature type="domain" description="C2H2-type" evidence="18">
    <location>
        <begin position="564"/>
        <end position="591"/>
    </location>
</feature>
<dbReference type="Proteomes" id="UP000694845">
    <property type="component" value="Unplaced"/>
</dbReference>
<evidence type="ECO:0000256" key="7">
    <source>
        <dbReference type="ARBA" id="ARBA00022737"/>
    </source>
</evidence>
<evidence type="ECO:0000256" key="10">
    <source>
        <dbReference type="ARBA" id="ARBA00023015"/>
    </source>
</evidence>